<evidence type="ECO:0000256" key="4">
    <source>
        <dbReference type="ARBA" id="ARBA00022989"/>
    </source>
</evidence>
<organism evidence="9 10">
    <name type="scientific">Colletotrichum tofieldiae</name>
    <dbReference type="NCBI Taxonomy" id="708197"/>
    <lineage>
        <taxon>Eukaryota</taxon>
        <taxon>Fungi</taxon>
        <taxon>Dikarya</taxon>
        <taxon>Ascomycota</taxon>
        <taxon>Pezizomycotina</taxon>
        <taxon>Sordariomycetes</taxon>
        <taxon>Hypocreomycetidae</taxon>
        <taxon>Glomerellales</taxon>
        <taxon>Glomerellaceae</taxon>
        <taxon>Colletotrichum</taxon>
        <taxon>Colletotrichum spaethianum species complex</taxon>
    </lineage>
</organism>
<evidence type="ECO:0000313" key="10">
    <source>
        <dbReference type="Proteomes" id="UP000076552"/>
    </source>
</evidence>
<dbReference type="EMBL" id="LFIV01000046">
    <property type="protein sequence ID" value="KZL73263.1"/>
    <property type="molecule type" value="Genomic_DNA"/>
</dbReference>
<evidence type="ECO:0000256" key="6">
    <source>
        <dbReference type="SAM" id="MobiDB-lite"/>
    </source>
</evidence>
<evidence type="ECO:0000256" key="2">
    <source>
        <dbReference type="ARBA" id="ARBA00009808"/>
    </source>
</evidence>
<evidence type="ECO:0000256" key="7">
    <source>
        <dbReference type="SAM" id="Phobius"/>
    </source>
</evidence>
<dbReference type="SMART" id="SM00724">
    <property type="entry name" value="TLC"/>
    <property type="match status" value="1"/>
</dbReference>
<dbReference type="PANTHER" id="PTHR12560">
    <property type="entry name" value="LONGEVITY ASSURANCE FACTOR 1 LAG1"/>
    <property type="match status" value="1"/>
</dbReference>
<name>A0A166UD88_9PEZI</name>
<keyword evidence="5 7" id="KW-0472">Membrane</keyword>
<dbReference type="AlphaFoldDB" id="A0A166UD88"/>
<gene>
    <name evidence="9" type="ORF">CT0861_09769</name>
</gene>
<dbReference type="OrthoDB" id="537032at2759"/>
<feature type="transmembrane region" description="Helical" evidence="7">
    <location>
        <begin position="264"/>
        <end position="283"/>
    </location>
</feature>
<evidence type="ECO:0000256" key="3">
    <source>
        <dbReference type="ARBA" id="ARBA00022692"/>
    </source>
</evidence>
<protein>
    <submittedName>
        <fullName evidence="9">Longevity-assurance protein (TLC domain-containing protein)</fullName>
    </submittedName>
</protein>
<feature type="transmembrane region" description="Helical" evidence="7">
    <location>
        <begin position="373"/>
        <end position="392"/>
    </location>
</feature>
<dbReference type="STRING" id="708197.A0A166UD88"/>
<comment type="similarity">
    <text evidence="2">Belongs to the sphingosine N-acyltransferase family.</text>
</comment>
<dbReference type="PANTHER" id="PTHR12560:SF0">
    <property type="entry name" value="LD18904P"/>
    <property type="match status" value="1"/>
</dbReference>
<keyword evidence="3 7" id="KW-0812">Transmembrane</keyword>
<feature type="transmembrane region" description="Helical" evidence="7">
    <location>
        <begin position="167"/>
        <end position="186"/>
    </location>
</feature>
<keyword evidence="10" id="KW-1185">Reference proteome</keyword>
<dbReference type="Proteomes" id="UP000076552">
    <property type="component" value="Unassembled WGS sequence"/>
</dbReference>
<reference evidence="9 10" key="1">
    <citation type="submission" date="2015-06" db="EMBL/GenBank/DDBJ databases">
        <title>Survival trade-offs in plant roots during colonization by closely related pathogenic and mutualistic fungi.</title>
        <authorList>
            <person name="Hacquard S."/>
            <person name="Kracher B."/>
            <person name="Hiruma K."/>
            <person name="Weinman A."/>
            <person name="Muench P."/>
            <person name="Garrido Oter R."/>
            <person name="Ver Loren van Themaat E."/>
            <person name="Dallerey J.-F."/>
            <person name="Damm U."/>
            <person name="Henrissat B."/>
            <person name="Lespinet O."/>
            <person name="Thon M."/>
            <person name="Kemen E."/>
            <person name="McHardy A.C."/>
            <person name="Schulze-Lefert P."/>
            <person name="O'Connell R.J."/>
        </authorList>
    </citation>
    <scope>NUCLEOTIDE SEQUENCE [LARGE SCALE GENOMIC DNA]</scope>
    <source>
        <strain evidence="9 10">0861</strain>
    </source>
</reference>
<dbReference type="InterPro" id="IPR006634">
    <property type="entry name" value="TLC-dom"/>
</dbReference>
<feature type="region of interest" description="Disordered" evidence="6">
    <location>
        <begin position="1"/>
        <end position="22"/>
    </location>
</feature>
<feature type="transmembrane region" description="Helical" evidence="7">
    <location>
        <begin position="78"/>
        <end position="97"/>
    </location>
</feature>
<dbReference type="InterPro" id="IPR016439">
    <property type="entry name" value="Lag1/Lac1-like"/>
</dbReference>
<evidence type="ECO:0000313" key="9">
    <source>
        <dbReference type="EMBL" id="KZL73263.1"/>
    </source>
</evidence>
<feature type="region of interest" description="Disordered" evidence="6">
    <location>
        <begin position="449"/>
        <end position="485"/>
    </location>
</feature>
<keyword evidence="4 7" id="KW-1133">Transmembrane helix</keyword>
<dbReference type="Pfam" id="PF03798">
    <property type="entry name" value="TRAM_LAG1_CLN8"/>
    <property type="match status" value="1"/>
</dbReference>
<evidence type="ECO:0000256" key="1">
    <source>
        <dbReference type="ARBA" id="ARBA00004141"/>
    </source>
</evidence>
<evidence type="ECO:0000259" key="8">
    <source>
        <dbReference type="SMART" id="SM00724"/>
    </source>
</evidence>
<comment type="caution">
    <text evidence="9">The sequence shown here is derived from an EMBL/GenBank/DDBJ whole genome shotgun (WGS) entry which is preliminary data.</text>
</comment>
<feature type="domain" description="TLC" evidence="8">
    <location>
        <begin position="162"/>
        <end position="400"/>
    </location>
</feature>
<dbReference type="GO" id="GO:0046513">
    <property type="term" value="P:ceramide biosynthetic process"/>
    <property type="evidence" value="ECO:0007669"/>
    <property type="project" value="InterPro"/>
</dbReference>
<sequence length="485" mass="55546">MDQTNTDTAHKESALVTSKPYRTKRTETKRIEYSGNEKLAQCLFDHQIGMSQGEELSRHHPSTYVALMLTRPRCNQTGLAFFLIAPLLVAHLCIPAARPHTSKFLKLSYYNPATGKYGAGHDDLCFVTSCVLLCISIRAALMRHVLAPVGRHWGISKKKDVTRFSEQGWMLAYYSVLWPVGMYLYCKSPYYLSMKELWAHWPERELDGLMKAYILTQWAYWAQQVVSVNIEARRKDYWEMIVHHAITISLIAACYAYHQTRVGHLILILMDVIELIFPLAKCLKYVGFTTLCDVVFGVFLFVWIWTRHVFYLMVCWSVYYDLPRSLKQPCFRGAAEDVVGPYPAPEEGWAHLLEPFVDPTGAVCMTDGITKGFLAFLLALEGVICVWSFLIIRVTVRVLKGASAEDVRSDVEAEEEEEEEEVEYEMVEALAIEEDVGVESIDLKAWERRTTKRESSSRASGVRVHRSQSNRKELLNRIGCEKQID</sequence>
<proteinExistence type="inferred from homology"/>
<feature type="transmembrane region" description="Helical" evidence="7">
    <location>
        <begin position="241"/>
        <end position="258"/>
    </location>
</feature>
<feature type="compositionally biased region" description="Basic and acidic residues" evidence="6">
    <location>
        <begin position="470"/>
        <end position="485"/>
    </location>
</feature>
<dbReference type="GO" id="GO:0016020">
    <property type="term" value="C:membrane"/>
    <property type="evidence" value="ECO:0007669"/>
    <property type="project" value="UniProtKB-SubCell"/>
</dbReference>
<feature type="transmembrane region" description="Helical" evidence="7">
    <location>
        <begin position="124"/>
        <end position="147"/>
    </location>
</feature>
<accession>A0A166UD88</accession>
<evidence type="ECO:0000256" key="5">
    <source>
        <dbReference type="ARBA" id="ARBA00023136"/>
    </source>
</evidence>
<dbReference type="GO" id="GO:0050291">
    <property type="term" value="F:sphingosine N-acyltransferase activity"/>
    <property type="evidence" value="ECO:0007669"/>
    <property type="project" value="InterPro"/>
</dbReference>
<comment type="subcellular location">
    <subcellularLocation>
        <location evidence="1">Membrane</location>
        <topology evidence="1">Multi-pass membrane protein</topology>
    </subcellularLocation>
</comment>